<dbReference type="Gene3D" id="3.20.20.30">
    <property type="entry name" value="Luciferase-like domain"/>
    <property type="match status" value="1"/>
</dbReference>
<proteinExistence type="predicted"/>
<evidence type="ECO:0000256" key="1">
    <source>
        <dbReference type="SAM" id="MobiDB-lite"/>
    </source>
</evidence>
<dbReference type="Proteomes" id="UP000566819">
    <property type="component" value="Unassembled WGS sequence"/>
</dbReference>
<reference evidence="2 3" key="1">
    <citation type="submission" date="2020-03" db="EMBL/GenBank/DDBJ databases">
        <title>Draft Genome Sequence of Cudoniella acicularis.</title>
        <authorList>
            <person name="Buettner E."/>
            <person name="Kellner H."/>
        </authorList>
    </citation>
    <scope>NUCLEOTIDE SEQUENCE [LARGE SCALE GENOMIC DNA]</scope>
    <source>
        <strain evidence="2 3">DSM 108380</strain>
    </source>
</reference>
<evidence type="ECO:0000313" key="3">
    <source>
        <dbReference type="Proteomes" id="UP000566819"/>
    </source>
</evidence>
<dbReference type="EMBL" id="JAAMPI010000187">
    <property type="protein sequence ID" value="KAF4634400.1"/>
    <property type="molecule type" value="Genomic_DNA"/>
</dbReference>
<sequence>MKYLNLGGIAGKIVGGSKTVAGELKRWAEVADADGFNLYNLEKPGAFEGIIEFVLPELRAHGIFRDRVETSGLTAREAYLGKGNSRSLTDHPGSKHKWVKKQEEI</sequence>
<dbReference type="AlphaFoldDB" id="A0A8H4RQU8"/>
<comment type="caution">
    <text evidence="2">The sequence shown here is derived from an EMBL/GenBank/DDBJ whole genome shotgun (WGS) entry which is preliminary data.</text>
</comment>
<dbReference type="PANTHER" id="PTHR30011:SF41">
    <property type="entry name" value="XENOBIOTIC COMPOUND MONOOXYGENASE, DSZA FAMILY (AFU_ORTHOLOGUE AFUA_3G15040)"/>
    <property type="match status" value="1"/>
</dbReference>
<gene>
    <name evidence="2" type="ORF">G7Y89_g3711</name>
</gene>
<protein>
    <submittedName>
        <fullName evidence="2">Uncharacterized protein</fullName>
    </submittedName>
</protein>
<dbReference type="GO" id="GO:0016705">
    <property type="term" value="F:oxidoreductase activity, acting on paired donors, with incorporation or reduction of molecular oxygen"/>
    <property type="evidence" value="ECO:0007669"/>
    <property type="project" value="InterPro"/>
</dbReference>
<name>A0A8H4RQU8_9HELO</name>
<evidence type="ECO:0000313" key="2">
    <source>
        <dbReference type="EMBL" id="KAF4634400.1"/>
    </source>
</evidence>
<dbReference type="OrthoDB" id="10517033at2759"/>
<dbReference type="InterPro" id="IPR051260">
    <property type="entry name" value="Diverse_substr_monoxygenases"/>
</dbReference>
<accession>A0A8H4RQU8</accession>
<dbReference type="InterPro" id="IPR036661">
    <property type="entry name" value="Luciferase-like_sf"/>
</dbReference>
<dbReference type="PANTHER" id="PTHR30011">
    <property type="entry name" value="ALKANESULFONATE MONOOXYGENASE-RELATED"/>
    <property type="match status" value="1"/>
</dbReference>
<keyword evidence="3" id="KW-1185">Reference proteome</keyword>
<organism evidence="2 3">
    <name type="scientific">Cudoniella acicularis</name>
    <dbReference type="NCBI Taxonomy" id="354080"/>
    <lineage>
        <taxon>Eukaryota</taxon>
        <taxon>Fungi</taxon>
        <taxon>Dikarya</taxon>
        <taxon>Ascomycota</taxon>
        <taxon>Pezizomycotina</taxon>
        <taxon>Leotiomycetes</taxon>
        <taxon>Helotiales</taxon>
        <taxon>Tricladiaceae</taxon>
        <taxon>Cudoniella</taxon>
    </lineage>
</organism>
<dbReference type="SUPFAM" id="SSF51679">
    <property type="entry name" value="Bacterial luciferase-like"/>
    <property type="match status" value="1"/>
</dbReference>
<feature type="region of interest" description="Disordered" evidence="1">
    <location>
        <begin position="83"/>
        <end position="105"/>
    </location>
</feature>